<gene>
    <name evidence="1" type="ORF">FEN17_07990</name>
</gene>
<accession>A0A5R9L4N3</accession>
<dbReference type="AlphaFoldDB" id="A0A5R9L4N3"/>
<dbReference type="InterPro" id="IPR010982">
    <property type="entry name" value="Lambda_DNA-bd_dom_sf"/>
</dbReference>
<comment type="caution">
    <text evidence="1">The sequence shown here is derived from an EMBL/GenBank/DDBJ whole genome shotgun (WGS) entry which is preliminary data.</text>
</comment>
<protein>
    <submittedName>
        <fullName evidence="1">Uncharacterized protein</fullName>
    </submittedName>
</protein>
<proteinExistence type="predicted"/>
<dbReference type="OrthoDB" id="963045at2"/>
<evidence type="ECO:0000313" key="2">
    <source>
        <dbReference type="Proteomes" id="UP000306402"/>
    </source>
</evidence>
<keyword evidence="2" id="KW-1185">Reference proteome</keyword>
<reference evidence="1 2" key="1">
    <citation type="submission" date="2019-05" db="EMBL/GenBank/DDBJ databases">
        <authorList>
            <person name="Qu J.-H."/>
        </authorList>
    </citation>
    <scope>NUCLEOTIDE SEQUENCE [LARGE SCALE GENOMIC DNA]</scope>
    <source>
        <strain evidence="1 2">T17</strain>
    </source>
</reference>
<evidence type="ECO:0000313" key="1">
    <source>
        <dbReference type="EMBL" id="TLV03532.1"/>
    </source>
</evidence>
<dbReference type="GO" id="GO:0003677">
    <property type="term" value="F:DNA binding"/>
    <property type="evidence" value="ECO:0007669"/>
    <property type="project" value="InterPro"/>
</dbReference>
<dbReference type="EMBL" id="VCEJ01000002">
    <property type="protein sequence ID" value="TLV03532.1"/>
    <property type="molecule type" value="Genomic_DNA"/>
</dbReference>
<name>A0A5R9L4N3_9BACT</name>
<sequence length="97" mass="11445">MITEIVNNYEKFIMNIGELIEVSGYRNDYLAKKLGLSNVNFSAKKNRKSFSLEELKKLASIIDNEDVSDFWLMQEMEARKDDDTISHDELYKEMGWR</sequence>
<organism evidence="1 2">
    <name type="scientific">Dyadobacter luticola</name>
    <dbReference type="NCBI Taxonomy" id="1979387"/>
    <lineage>
        <taxon>Bacteria</taxon>
        <taxon>Pseudomonadati</taxon>
        <taxon>Bacteroidota</taxon>
        <taxon>Cytophagia</taxon>
        <taxon>Cytophagales</taxon>
        <taxon>Spirosomataceae</taxon>
        <taxon>Dyadobacter</taxon>
    </lineage>
</organism>
<dbReference type="SUPFAM" id="SSF47413">
    <property type="entry name" value="lambda repressor-like DNA-binding domains"/>
    <property type="match status" value="1"/>
</dbReference>
<dbReference type="Proteomes" id="UP000306402">
    <property type="component" value="Unassembled WGS sequence"/>
</dbReference>